<comment type="caution">
    <text evidence="2">The sequence shown here is derived from an EMBL/GenBank/DDBJ whole genome shotgun (WGS) entry which is preliminary data.</text>
</comment>
<proteinExistence type="predicted"/>
<evidence type="ECO:0000259" key="1">
    <source>
        <dbReference type="Pfam" id="PF13391"/>
    </source>
</evidence>
<reference evidence="2" key="1">
    <citation type="submission" date="2012-11" db="EMBL/GenBank/DDBJ databases">
        <title>Dependencies among metagenomic species, viruses, plasmids and units of genetic variation.</title>
        <authorList>
            <person name="Nielsen H.B."/>
            <person name="Almeida M."/>
            <person name="Juncker A.S."/>
            <person name="Rasmussen S."/>
            <person name="Li J."/>
            <person name="Sunagawa S."/>
            <person name="Plichta D."/>
            <person name="Gautier L."/>
            <person name="Le Chatelier E."/>
            <person name="Peletier E."/>
            <person name="Bonde I."/>
            <person name="Nielsen T."/>
            <person name="Manichanh C."/>
            <person name="Arumugam M."/>
            <person name="Batto J."/>
            <person name="Santos M.B.Q.D."/>
            <person name="Blom N."/>
            <person name="Borruel N."/>
            <person name="Burgdorf K.S."/>
            <person name="Boumezbeur F."/>
            <person name="Casellas F."/>
            <person name="Dore J."/>
            <person name="Guarner F."/>
            <person name="Hansen T."/>
            <person name="Hildebrand F."/>
            <person name="Kaas R.S."/>
            <person name="Kennedy S."/>
            <person name="Kristiansen K."/>
            <person name="Kultima J.R."/>
            <person name="Leonard P."/>
            <person name="Levenez F."/>
            <person name="Lund O."/>
            <person name="Moumen B."/>
            <person name="Le Paslier D."/>
            <person name="Pons N."/>
            <person name="Pedersen O."/>
            <person name="Prifti E."/>
            <person name="Qin J."/>
            <person name="Raes J."/>
            <person name="Tap J."/>
            <person name="Tims S."/>
            <person name="Ussery D.W."/>
            <person name="Yamada T."/>
            <person name="MetaHit consortium"/>
            <person name="Renault P."/>
            <person name="Sicheritz-Ponten T."/>
            <person name="Bork P."/>
            <person name="Wang J."/>
            <person name="Brunak S."/>
            <person name="Ehrlich S.D."/>
        </authorList>
    </citation>
    <scope>NUCLEOTIDE SEQUENCE [LARGE SCALE GENOMIC DNA]</scope>
</reference>
<dbReference type="EMBL" id="CBDS010000099">
    <property type="protein sequence ID" value="CDB46715.1"/>
    <property type="molecule type" value="Genomic_DNA"/>
</dbReference>
<organism evidence="2">
    <name type="scientific">Phascolarctobacterium faecium</name>
    <dbReference type="NCBI Taxonomy" id="33025"/>
    <lineage>
        <taxon>Bacteria</taxon>
        <taxon>Bacillati</taxon>
        <taxon>Bacillota</taxon>
        <taxon>Negativicutes</taxon>
        <taxon>Acidaminococcales</taxon>
        <taxon>Acidaminococcaceae</taxon>
        <taxon>Phascolarctobacterium</taxon>
    </lineage>
</organism>
<dbReference type="STRING" id="1262914.BN533_01728"/>
<name>R6IBT2_9FIRM</name>
<sequence>MNILDDFSLWMQKNTSLKDTSIYKYQRAINTISNEMLNANVISKSLFDMSLVELDIAVINILHNPSFIKKNTTGNNMYSNSLKQYRYYVLSCSDVEDTELKIVEQIEASKIGHTEKETIIKARIGQGQYRKDILEKYQNCCLVTGIDNVKLLVASHIKPWAICSNVERIDVNNGLLLSANMDRLFDCGLITFNNIGKMFISSFVGKENEKRLRISQDIIVDLKHTDKLLEYLEYHQDILFVK</sequence>
<feature type="domain" description="HNH nuclease" evidence="1">
    <location>
        <begin position="141"/>
        <end position="193"/>
    </location>
</feature>
<evidence type="ECO:0000313" key="2">
    <source>
        <dbReference type="EMBL" id="CDB46715.1"/>
    </source>
</evidence>
<dbReference type="RefSeq" id="WP_021718628.1">
    <property type="nucleotide sequence ID" value="NZ_FR885245.1"/>
</dbReference>
<accession>R6IBT2</accession>
<dbReference type="AlphaFoldDB" id="R6IBT2"/>
<protein>
    <recommendedName>
        <fullName evidence="1">HNH nuclease domain-containing protein</fullName>
    </recommendedName>
</protein>
<dbReference type="eggNOG" id="COG3440">
    <property type="taxonomic scope" value="Bacteria"/>
</dbReference>
<gene>
    <name evidence="2" type="ORF">BN533_01728</name>
</gene>
<dbReference type="Pfam" id="PF13391">
    <property type="entry name" value="HNH_2"/>
    <property type="match status" value="1"/>
</dbReference>
<dbReference type="InterPro" id="IPR003615">
    <property type="entry name" value="HNH_nuc"/>
</dbReference>
<dbReference type="HOGENOM" id="CLU_094932_0_0_9"/>